<dbReference type="AlphaFoldDB" id="A0A6B0U773"/>
<proteinExistence type="predicted"/>
<name>A0A6B0U773_IXORI</name>
<sequence>MPRPLLPAGALVPPGSAPAVLRTAPAGLLRLVPGPLRLSVPLFTCCSTTTPGDATLGTRGCWRSLSRRTWWRRICWGTTLRARC</sequence>
<protein>
    <submittedName>
        <fullName evidence="1">Putative secreted protein</fullName>
    </submittedName>
</protein>
<reference evidence="1" key="1">
    <citation type="submission" date="2019-12" db="EMBL/GenBank/DDBJ databases">
        <title>An insight into the sialome of adult female Ixodes ricinus ticks feeding for 6 days.</title>
        <authorList>
            <person name="Perner J."/>
            <person name="Ribeiro J.M.C."/>
        </authorList>
    </citation>
    <scope>NUCLEOTIDE SEQUENCE</scope>
    <source>
        <strain evidence="1">Semi-engorged</strain>
        <tissue evidence="1">Salivary glands</tissue>
    </source>
</reference>
<dbReference type="EMBL" id="GIFC01002964">
    <property type="protein sequence ID" value="MXU85047.1"/>
    <property type="molecule type" value="Transcribed_RNA"/>
</dbReference>
<accession>A0A6B0U773</accession>
<evidence type="ECO:0000313" key="1">
    <source>
        <dbReference type="EMBL" id="MXU85047.1"/>
    </source>
</evidence>
<organism evidence="1">
    <name type="scientific">Ixodes ricinus</name>
    <name type="common">Common tick</name>
    <name type="synonym">Acarus ricinus</name>
    <dbReference type="NCBI Taxonomy" id="34613"/>
    <lineage>
        <taxon>Eukaryota</taxon>
        <taxon>Metazoa</taxon>
        <taxon>Ecdysozoa</taxon>
        <taxon>Arthropoda</taxon>
        <taxon>Chelicerata</taxon>
        <taxon>Arachnida</taxon>
        <taxon>Acari</taxon>
        <taxon>Parasitiformes</taxon>
        <taxon>Ixodida</taxon>
        <taxon>Ixodoidea</taxon>
        <taxon>Ixodidae</taxon>
        <taxon>Ixodinae</taxon>
        <taxon>Ixodes</taxon>
    </lineage>
</organism>